<gene>
    <name evidence="1" type="ORF">AB5J50_47920</name>
</gene>
<reference evidence="1" key="1">
    <citation type="submission" date="2024-07" db="EMBL/GenBank/DDBJ databases">
        <authorList>
            <person name="Yu S.T."/>
        </authorList>
    </citation>
    <scope>NUCLEOTIDE SEQUENCE</scope>
    <source>
        <strain evidence="1">R35</strain>
    </source>
</reference>
<accession>A0AB39SI29</accession>
<evidence type="ECO:0000313" key="1">
    <source>
        <dbReference type="EMBL" id="XDQ67965.1"/>
    </source>
</evidence>
<proteinExistence type="predicted"/>
<organism evidence="1">
    <name type="scientific">Streptomyces sp. R35</name>
    <dbReference type="NCBI Taxonomy" id="3238630"/>
    <lineage>
        <taxon>Bacteria</taxon>
        <taxon>Bacillati</taxon>
        <taxon>Actinomycetota</taxon>
        <taxon>Actinomycetes</taxon>
        <taxon>Kitasatosporales</taxon>
        <taxon>Streptomycetaceae</taxon>
        <taxon>Streptomyces</taxon>
    </lineage>
</organism>
<name>A0AB39SI29_9ACTN</name>
<protein>
    <submittedName>
        <fullName evidence="1">Uncharacterized protein</fullName>
    </submittedName>
</protein>
<dbReference type="EMBL" id="CP163440">
    <property type="protein sequence ID" value="XDQ67965.1"/>
    <property type="molecule type" value="Genomic_DNA"/>
</dbReference>
<sequence length="49" mass="5296">MTAVAPGSRFHDVREREEAGLLGGYRRELGRGRGRALGARTAVGPEFPD</sequence>
<dbReference type="AlphaFoldDB" id="A0AB39SI29"/>
<dbReference type="RefSeq" id="WP_369264802.1">
    <property type="nucleotide sequence ID" value="NZ_CP163440.1"/>
</dbReference>